<dbReference type="Proteomes" id="UP001157502">
    <property type="component" value="Chromosome 23"/>
</dbReference>
<name>A0ACC2FRG3_DALPE</name>
<comment type="caution">
    <text evidence="1">The sequence shown here is derived from an EMBL/GenBank/DDBJ whole genome shotgun (WGS) entry which is preliminary data.</text>
</comment>
<keyword evidence="2" id="KW-1185">Reference proteome</keyword>
<accession>A0ACC2FRG3</accession>
<gene>
    <name evidence="1" type="ORF">DPEC_G00261560</name>
</gene>
<evidence type="ECO:0000313" key="2">
    <source>
        <dbReference type="Proteomes" id="UP001157502"/>
    </source>
</evidence>
<organism evidence="1 2">
    <name type="scientific">Dallia pectoralis</name>
    <name type="common">Alaska blackfish</name>
    <dbReference type="NCBI Taxonomy" id="75939"/>
    <lineage>
        <taxon>Eukaryota</taxon>
        <taxon>Metazoa</taxon>
        <taxon>Chordata</taxon>
        <taxon>Craniata</taxon>
        <taxon>Vertebrata</taxon>
        <taxon>Euteleostomi</taxon>
        <taxon>Actinopterygii</taxon>
        <taxon>Neopterygii</taxon>
        <taxon>Teleostei</taxon>
        <taxon>Protacanthopterygii</taxon>
        <taxon>Esociformes</taxon>
        <taxon>Umbridae</taxon>
        <taxon>Dallia</taxon>
    </lineage>
</organism>
<dbReference type="EMBL" id="CM055750">
    <property type="protein sequence ID" value="KAJ7994014.1"/>
    <property type="molecule type" value="Genomic_DNA"/>
</dbReference>
<proteinExistence type="predicted"/>
<reference evidence="1" key="1">
    <citation type="submission" date="2021-05" db="EMBL/GenBank/DDBJ databases">
        <authorList>
            <person name="Pan Q."/>
            <person name="Jouanno E."/>
            <person name="Zahm M."/>
            <person name="Klopp C."/>
            <person name="Cabau C."/>
            <person name="Louis A."/>
            <person name="Berthelot C."/>
            <person name="Parey E."/>
            <person name="Roest Crollius H."/>
            <person name="Montfort J."/>
            <person name="Robinson-Rechavi M."/>
            <person name="Bouchez O."/>
            <person name="Lampietro C."/>
            <person name="Lopez Roques C."/>
            <person name="Donnadieu C."/>
            <person name="Postlethwait J."/>
            <person name="Bobe J."/>
            <person name="Dillon D."/>
            <person name="Chandos A."/>
            <person name="von Hippel F."/>
            <person name="Guiguen Y."/>
        </authorList>
    </citation>
    <scope>NUCLEOTIDE SEQUENCE</scope>
    <source>
        <strain evidence="1">YG-Jan2019</strain>
    </source>
</reference>
<protein>
    <submittedName>
        <fullName evidence="1">Uncharacterized protein</fullName>
    </submittedName>
</protein>
<evidence type="ECO:0000313" key="1">
    <source>
        <dbReference type="EMBL" id="KAJ7994014.1"/>
    </source>
</evidence>
<sequence length="641" mass="72580">MPGVTMETSMVMHNIQRIIQENESLKKDVYEKSARVEEQNRKIGELISQNQRYMEQSNLLMEQRNDSLKSSSDHNQARLLQAEQDKLSLTEELATSMARMSQLQQEAASNQQLVAELQSKLTSAVQDGDTHCSRVSVLETQLEDLKETAERGQVQYRTEKQKRKEIELRVNNVEEELQDLRTDKEGLERTLLDRKRKWQAERQRWDEEMEELRRVSQQELTNLRTQLHKARTSTGQAASEQLAQLQAELEEEWIGKSKQALVLAKEQHGREIAKLAEQRDTMEQRLTELQEKFSSLKQSRDSEVHRLLQEQGQEEELNALQQKYSDLEESSLAVRQKLEGQVAELKRRLAEHDDPRPDTAGEVKRVMNGVYHSLRGEFDLNDSYTGSAVLGVIVNTIKSVTLQLLNGTGVPSSHRRENEEDQQQEEEKDDDDDDEEDSSERHAEDRPRQDVAQETEQRAEVTGQGEGEPRNVPERVSPEAIPEREKPTDAEPEDDIHTPQLRPTSPDTNPEEITPSVTETETKSESESPSEGKALSVTGEDPLCELDLTSPKSTGPPTQPPRPPSLLDDSLGQVTSLTEGGGDQDGKEPFFLSTAPTKPPPPPTKGEEDDEEDELSLKEGPPPAPLFGDDDDEEDDLDWLG</sequence>